<feature type="compositionally biased region" description="Basic and acidic residues" evidence="1">
    <location>
        <begin position="9"/>
        <end position="19"/>
    </location>
</feature>
<gene>
    <name evidence="2" type="ORF">PSA01_47790</name>
</gene>
<proteinExistence type="predicted"/>
<reference evidence="2 3" key="1">
    <citation type="submission" date="2019-06" db="EMBL/GenBank/DDBJ databases">
        <title>Whole genome shotgun sequence of Pseudonocardia saturnea NBRC 14499.</title>
        <authorList>
            <person name="Hosoyama A."/>
            <person name="Uohara A."/>
            <person name="Ohji S."/>
            <person name="Ichikawa N."/>
        </authorList>
    </citation>
    <scope>NUCLEOTIDE SEQUENCE [LARGE SCALE GENOMIC DNA]</scope>
    <source>
        <strain evidence="2 3">NBRC 14499</strain>
    </source>
</reference>
<sequence>MSRKAPAAVRREQIRDHPTWSKTLPRVLATDLERIGRADLRPEQIAGALAEWRRMARRSRRELSNASDDDVQHSGPLARDVLDTAVRVLPRRSSRTLRALVRSPDEAIAAKTLPDPFADPARPWWHRRLTDLYHGRPLTRRERERAYRQAGLGSPAS</sequence>
<feature type="region of interest" description="Disordered" evidence="1">
    <location>
        <begin position="138"/>
        <end position="157"/>
    </location>
</feature>
<feature type="region of interest" description="Disordered" evidence="1">
    <location>
        <begin position="1"/>
        <end position="20"/>
    </location>
</feature>
<dbReference type="Proteomes" id="UP000320693">
    <property type="component" value="Unassembled WGS sequence"/>
</dbReference>
<dbReference type="EMBL" id="BJNH01000061">
    <property type="protein sequence ID" value="GEC27750.1"/>
    <property type="molecule type" value="Genomic_DNA"/>
</dbReference>
<evidence type="ECO:0000313" key="2">
    <source>
        <dbReference type="EMBL" id="GEC27750.1"/>
    </source>
</evidence>
<protein>
    <submittedName>
        <fullName evidence="2">Uncharacterized protein</fullName>
    </submittedName>
</protein>
<name>A0ABQ0S4A3_9PSEU</name>
<accession>A0ABQ0S4A3</accession>
<evidence type="ECO:0000313" key="3">
    <source>
        <dbReference type="Proteomes" id="UP000320693"/>
    </source>
</evidence>
<comment type="caution">
    <text evidence="2">The sequence shown here is derived from an EMBL/GenBank/DDBJ whole genome shotgun (WGS) entry which is preliminary data.</text>
</comment>
<keyword evidence="3" id="KW-1185">Reference proteome</keyword>
<organism evidence="2 3">
    <name type="scientific">Pseudonocardia saturnea</name>
    <dbReference type="NCBI Taxonomy" id="33909"/>
    <lineage>
        <taxon>Bacteria</taxon>
        <taxon>Bacillati</taxon>
        <taxon>Actinomycetota</taxon>
        <taxon>Actinomycetes</taxon>
        <taxon>Pseudonocardiales</taxon>
        <taxon>Pseudonocardiaceae</taxon>
        <taxon>Pseudonocardia</taxon>
    </lineage>
</organism>
<evidence type="ECO:0000256" key="1">
    <source>
        <dbReference type="SAM" id="MobiDB-lite"/>
    </source>
</evidence>
<feature type="compositionally biased region" description="Basic and acidic residues" evidence="1">
    <location>
        <begin position="138"/>
        <end position="147"/>
    </location>
</feature>